<evidence type="ECO:0000313" key="3">
    <source>
        <dbReference type="EMBL" id="KAK8771571.1"/>
    </source>
</evidence>
<dbReference type="GO" id="GO:0006508">
    <property type="term" value="P:proteolysis"/>
    <property type="evidence" value="ECO:0007669"/>
    <property type="project" value="InterPro"/>
</dbReference>
<dbReference type="PANTHER" id="PTHR24258">
    <property type="entry name" value="SERINE PROTEASE-RELATED"/>
    <property type="match status" value="1"/>
</dbReference>
<reference evidence="3 4" key="1">
    <citation type="journal article" date="2023" name="Arcadia Sci">
        <title>De novo assembly of a long-read Amblyomma americanum tick genome.</title>
        <authorList>
            <person name="Chou S."/>
            <person name="Poskanzer K.E."/>
            <person name="Rollins M."/>
            <person name="Thuy-Boun P.S."/>
        </authorList>
    </citation>
    <scope>NUCLEOTIDE SEQUENCE [LARGE SCALE GENOMIC DNA]</scope>
    <source>
        <strain evidence="3">F_SG_1</strain>
        <tissue evidence="3">Salivary glands</tissue>
    </source>
</reference>
<dbReference type="Pfam" id="PF00089">
    <property type="entry name" value="Trypsin"/>
    <property type="match status" value="1"/>
</dbReference>
<evidence type="ECO:0000259" key="2">
    <source>
        <dbReference type="Pfam" id="PF00089"/>
    </source>
</evidence>
<organism evidence="3 4">
    <name type="scientific">Amblyomma americanum</name>
    <name type="common">Lone star tick</name>
    <dbReference type="NCBI Taxonomy" id="6943"/>
    <lineage>
        <taxon>Eukaryota</taxon>
        <taxon>Metazoa</taxon>
        <taxon>Ecdysozoa</taxon>
        <taxon>Arthropoda</taxon>
        <taxon>Chelicerata</taxon>
        <taxon>Arachnida</taxon>
        <taxon>Acari</taxon>
        <taxon>Parasitiformes</taxon>
        <taxon>Ixodida</taxon>
        <taxon>Ixodoidea</taxon>
        <taxon>Ixodidae</taxon>
        <taxon>Amblyomminae</taxon>
        <taxon>Amblyomma</taxon>
    </lineage>
</organism>
<dbReference type="InterPro" id="IPR009003">
    <property type="entry name" value="Peptidase_S1_PA"/>
</dbReference>
<dbReference type="EMBL" id="JARKHS020019573">
    <property type="protein sequence ID" value="KAK8771571.1"/>
    <property type="molecule type" value="Genomic_DNA"/>
</dbReference>
<feature type="domain" description="Peptidase S1" evidence="2">
    <location>
        <begin position="82"/>
        <end position="183"/>
    </location>
</feature>
<dbReference type="PANTHER" id="PTHR24258:SF129">
    <property type="entry name" value="LP15124P-RELATED"/>
    <property type="match status" value="1"/>
</dbReference>
<protein>
    <recommendedName>
        <fullName evidence="2">Peptidase S1 domain-containing protein</fullName>
    </recommendedName>
</protein>
<dbReference type="InterPro" id="IPR001254">
    <property type="entry name" value="Trypsin_dom"/>
</dbReference>
<dbReference type="Proteomes" id="UP001321473">
    <property type="component" value="Unassembled WGS sequence"/>
</dbReference>
<name>A0AAQ4E9X5_AMBAM</name>
<feature type="region of interest" description="Disordered" evidence="1">
    <location>
        <begin position="1"/>
        <end position="21"/>
    </location>
</feature>
<dbReference type="InterPro" id="IPR043504">
    <property type="entry name" value="Peptidase_S1_PA_chymotrypsin"/>
</dbReference>
<keyword evidence="4" id="KW-1185">Reference proteome</keyword>
<comment type="caution">
    <text evidence="3">The sequence shown here is derived from an EMBL/GenBank/DDBJ whole genome shotgun (WGS) entry which is preliminary data.</text>
</comment>
<dbReference type="SUPFAM" id="SSF50494">
    <property type="entry name" value="Trypsin-like serine proteases"/>
    <property type="match status" value="1"/>
</dbReference>
<dbReference type="Gene3D" id="2.40.10.10">
    <property type="entry name" value="Trypsin-like serine proteases"/>
    <property type="match status" value="1"/>
</dbReference>
<dbReference type="GO" id="GO:0004252">
    <property type="term" value="F:serine-type endopeptidase activity"/>
    <property type="evidence" value="ECO:0007669"/>
    <property type="project" value="InterPro"/>
</dbReference>
<accession>A0AAQ4E9X5</accession>
<proteinExistence type="predicted"/>
<feature type="compositionally biased region" description="Basic residues" evidence="1">
    <location>
        <begin position="1"/>
        <end position="14"/>
    </location>
</feature>
<dbReference type="AlphaFoldDB" id="A0AAQ4E9X5"/>
<sequence length="197" mass="22152">MRRASRQMQRKPVRRPPVPVDATLPFPAPSVGVLGPVFPQPQLPEAAPYPTCGARNAFGIHGRVKNLHYPESGADFAEFPWHDIKIRLGEWDVNRDDEFYAHVEKQAAQVVIHPEFFPGNLNNDLALIRLDSPVDLNMPHIGAACLPEPRESFEGHRCWVTGWGKDAFGEQRQYAPKKLISQAALRPPLRGIRGKEK</sequence>
<evidence type="ECO:0000256" key="1">
    <source>
        <dbReference type="SAM" id="MobiDB-lite"/>
    </source>
</evidence>
<evidence type="ECO:0000313" key="4">
    <source>
        <dbReference type="Proteomes" id="UP001321473"/>
    </source>
</evidence>
<gene>
    <name evidence="3" type="ORF">V5799_025185</name>
</gene>